<evidence type="ECO:0000313" key="3">
    <source>
        <dbReference type="EMBL" id="GHP07891.1"/>
    </source>
</evidence>
<dbReference type="PROSITE" id="PS50280">
    <property type="entry name" value="SET"/>
    <property type="match status" value="1"/>
</dbReference>
<feature type="domain" description="SET" evidence="2">
    <location>
        <begin position="22"/>
        <end position="296"/>
    </location>
</feature>
<evidence type="ECO:0000256" key="1">
    <source>
        <dbReference type="SAM" id="MobiDB-lite"/>
    </source>
</evidence>
<gene>
    <name evidence="3" type="ORF">PPROV_000663300</name>
</gene>
<feature type="region of interest" description="Disordered" evidence="1">
    <location>
        <begin position="212"/>
        <end position="256"/>
    </location>
</feature>
<dbReference type="PANTHER" id="PTHR13271:SF145">
    <property type="entry name" value="SET DOMAIN-CONTAINING PROTEIN"/>
    <property type="match status" value="1"/>
</dbReference>
<evidence type="ECO:0000313" key="4">
    <source>
        <dbReference type="Proteomes" id="UP000660262"/>
    </source>
</evidence>
<protein>
    <recommendedName>
        <fullName evidence="2">SET domain-containing protein</fullName>
    </recommendedName>
</protein>
<dbReference type="CDD" id="cd10527">
    <property type="entry name" value="SET_LSMT"/>
    <property type="match status" value="1"/>
</dbReference>
<comment type="caution">
    <text evidence="3">The sequence shown here is derived from an EMBL/GenBank/DDBJ whole genome shotgun (WGS) entry which is preliminary data.</text>
</comment>
<reference evidence="3" key="1">
    <citation type="submission" date="2020-10" db="EMBL/GenBank/DDBJ databases">
        <title>Unveiling of a novel bifunctional photoreceptor, Dualchrome1, isolated from a cosmopolitan green alga.</title>
        <authorList>
            <person name="Suzuki S."/>
            <person name="Kawachi M."/>
        </authorList>
    </citation>
    <scope>NUCLEOTIDE SEQUENCE</scope>
    <source>
        <strain evidence="3">NIES 2893</strain>
    </source>
</reference>
<feature type="compositionally biased region" description="Acidic residues" evidence="1">
    <location>
        <begin position="226"/>
        <end position="236"/>
    </location>
</feature>
<organism evidence="3 4">
    <name type="scientific">Pycnococcus provasolii</name>
    <dbReference type="NCBI Taxonomy" id="41880"/>
    <lineage>
        <taxon>Eukaryota</taxon>
        <taxon>Viridiplantae</taxon>
        <taxon>Chlorophyta</taxon>
        <taxon>Pseudoscourfieldiophyceae</taxon>
        <taxon>Pseudoscourfieldiales</taxon>
        <taxon>Pycnococcaceae</taxon>
        <taxon>Pycnococcus</taxon>
    </lineage>
</organism>
<dbReference type="GO" id="GO:0016279">
    <property type="term" value="F:protein-lysine N-methyltransferase activity"/>
    <property type="evidence" value="ECO:0007669"/>
    <property type="project" value="TreeGrafter"/>
</dbReference>
<proteinExistence type="predicted"/>
<dbReference type="Proteomes" id="UP000660262">
    <property type="component" value="Unassembled WGS sequence"/>
</dbReference>
<sequence length="471" mass="51926">MPSPPPSPSPWLEQRGVYLDASAVSIAPSLTCGGLGVVAVAPIAIHSVICRIPKTCILSCENSAVDLSDLLQCDNGVVDENTRLATCVMLERACGPRSFFHGYIQSMLPAPRQPMFWTHSALALLEGTELESSADTDLQELERTWEEISAFVKKEAARLGADDNQVNRKAFAEALSLVQSRQFFVDEEHGSSLVPLADIFNHKTARIQLAKNVHVEREHSEGGMSDGDDDDDDDENQVGHNVDDDEQFSARGSSVRLTRKSASEGLDMAVFQDDENLAIVTQRPFDAGEEIYNCYGECSNATLLHDYAFLSENNPFDIVNLDGELLVEVAADVHGERVARRAARKYLSQLDDYFELPTSTEYVPADLLLALKALSGADVDVSSAQEPEALDALGREEAELLARCAQARLQRYPELPQGDDDAAMRDARTPEAVAALSLRALEKKLLVRWEVASRRRASRARRRRKRGRDEA</sequence>
<evidence type="ECO:0000259" key="2">
    <source>
        <dbReference type="PROSITE" id="PS50280"/>
    </source>
</evidence>
<accession>A0A830HR15</accession>
<keyword evidence="4" id="KW-1185">Reference proteome</keyword>
<dbReference type="InterPro" id="IPR046341">
    <property type="entry name" value="SET_dom_sf"/>
</dbReference>
<dbReference type="InterPro" id="IPR050600">
    <property type="entry name" value="SETD3_SETD6_MTase"/>
</dbReference>
<dbReference type="Gene3D" id="3.90.1410.10">
    <property type="entry name" value="set domain protein methyltransferase, domain 1"/>
    <property type="match status" value="1"/>
</dbReference>
<dbReference type="OrthoDB" id="441812at2759"/>
<dbReference type="AlphaFoldDB" id="A0A830HR15"/>
<dbReference type="PANTHER" id="PTHR13271">
    <property type="entry name" value="UNCHARACTERIZED PUTATIVE METHYLTRANSFERASE"/>
    <property type="match status" value="1"/>
</dbReference>
<dbReference type="SUPFAM" id="SSF82199">
    <property type="entry name" value="SET domain"/>
    <property type="match status" value="1"/>
</dbReference>
<dbReference type="EMBL" id="BNJQ01000018">
    <property type="protein sequence ID" value="GHP07891.1"/>
    <property type="molecule type" value="Genomic_DNA"/>
</dbReference>
<name>A0A830HR15_9CHLO</name>
<dbReference type="InterPro" id="IPR001214">
    <property type="entry name" value="SET_dom"/>
</dbReference>